<dbReference type="Gene3D" id="3.40.250.10">
    <property type="entry name" value="Rhodanese-like domain"/>
    <property type="match status" value="1"/>
</dbReference>
<dbReference type="Proteomes" id="UP000245506">
    <property type="component" value="Unassembled WGS sequence"/>
</dbReference>
<gene>
    <name evidence="3" type="ORF">DKT75_09070</name>
</gene>
<keyword evidence="1" id="KW-0732">Signal</keyword>
<proteinExistence type="predicted"/>
<comment type="caution">
    <text evidence="3">The sequence shown here is derived from an EMBL/GenBank/DDBJ whole genome shotgun (WGS) entry which is preliminary data.</text>
</comment>
<feature type="domain" description="Rhodanese" evidence="2">
    <location>
        <begin position="77"/>
        <end position="162"/>
    </location>
</feature>
<dbReference type="AlphaFoldDB" id="A0A317CDR7"/>
<dbReference type="GO" id="GO:0004792">
    <property type="term" value="F:thiosulfate-cyanide sulfurtransferase activity"/>
    <property type="evidence" value="ECO:0007669"/>
    <property type="project" value="TreeGrafter"/>
</dbReference>
<evidence type="ECO:0000259" key="2">
    <source>
        <dbReference type="PROSITE" id="PS50206"/>
    </source>
</evidence>
<evidence type="ECO:0000313" key="3">
    <source>
        <dbReference type="EMBL" id="PWQ96527.1"/>
    </source>
</evidence>
<evidence type="ECO:0000256" key="1">
    <source>
        <dbReference type="SAM" id="SignalP"/>
    </source>
</evidence>
<evidence type="ECO:0000313" key="4">
    <source>
        <dbReference type="Proteomes" id="UP000245506"/>
    </source>
</evidence>
<name>A0A317CDR7_9GAMM</name>
<feature type="chain" id="PRO_5016378624" description="Rhodanese domain-containing protein" evidence="1">
    <location>
        <begin position="24"/>
        <end position="163"/>
    </location>
</feature>
<dbReference type="PROSITE" id="PS50206">
    <property type="entry name" value="RHODANESE_3"/>
    <property type="match status" value="1"/>
</dbReference>
<keyword evidence="4" id="KW-1185">Reference proteome</keyword>
<dbReference type="InterPro" id="IPR036873">
    <property type="entry name" value="Rhodanese-like_dom_sf"/>
</dbReference>
<dbReference type="Pfam" id="PF00581">
    <property type="entry name" value="Rhodanese"/>
    <property type="match status" value="1"/>
</dbReference>
<organism evidence="3 4">
    <name type="scientific">Leucothrix arctica</name>
    <dbReference type="NCBI Taxonomy" id="1481894"/>
    <lineage>
        <taxon>Bacteria</taxon>
        <taxon>Pseudomonadati</taxon>
        <taxon>Pseudomonadota</taxon>
        <taxon>Gammaproteobacteria</taxon>
        <taxon>Thiotrichales</taxon>
        <taxon>Thiotrichaceae</taxon>
        <taxon>Leucothrix</taxon>
    </lineage>
</organism>
<dbReference type="SMART" id="SM00450">
    <property type="entry name" value="RHOD"/>
    <property type="match status" value="1"/>
</dbReference>
<accession>A0A317CDR7</accession>
<dbReference type="PANTHER" id="PTHR44086">
    <property type="entry name" value="THIOSULFATE SULFURTRANSFERASE RDL2, MITOCHONDRIAL-RELATED"/>
    <property type="match status" value="1"/>
</dbReference>
<protein>
    <recommendedName>
        <fullName evidence="2">Rhodanese domain-containing protein</fullName>
    </recommendedName>
</protein>
<feature type="signal peptide" evidence="1">
    <location>
        <begin position="1"/>
        <end position="23"/>
    </location>
</feature>
<sequence length="163" mass="17763">MIMKTTLTALALIATLGTTAVYADSHAEKTSDSGDAEKSRVISETSIAIYSQNPYIQSIMEKTTHIQAKRLKEIMARGDKVILLDVRPRAEFKTTPGIKGTAMNIPRNFLEVEAYEQLEDKGASIIIVSSKGIRGGLAANTLQAMGYTNVRNLLGGVEGWFKK</sequence>
<reference evidence="3 4" key="1">
    <citation type="submission" date="2018-05" db="EMBL/GenBank/DDBJ databases">
        <title>Leucothrix arctica sp. nov., isolated from Arctic seawater.</title>
        <authorList>
            <person name="Choi A."/>
            <person name="Baek K."/>
        </authorList>
    </citation>
    <scope>NUCLEOTIDE SEQUENCE [LARGE SCALE GENOMIC DNA]</scope>
    <source>
        <strain evidence="3 4">IMCC9719</strain>
    </source>
</reference>
<dbReference type="InterPro" id="IPR001763">
    <property type="entry name" value="Rhodanese-like_dom"/>
</dbReference>
<dbReference type="CDD" id="cd00158">
    <property type="entry name" value="RHOD"/>
    <property type="match status" value="1"/>
</dbReference>
<dbReference type="EMBL" id="QGKL01000028">
    <property type="protein sequence ID" value="PWQ96527.1"/>
    <property type="molecule type" value="Genomic_DNA"/>
</dbReference>
<dbReference type="SUPFAM" id="SSF52821">
    <property type="entry name" value="Rhodanese/Cell cycle control phosphatase"/>
    <property type="match status" value="1"/>
</dbReference>
<dbReference type="PANTHER" id="PTHR44086:SF10">
    <property type="entry name" value="THIOSULFATE SULFURTRANSFERASE_RHODANESE-LIKE DOMAIN-CONTAINING PROTEIN 3"/>
    <property type="match status" value="1"/>
</dbReference>